<evidence type="ECO:0000313" key="4">
    <source>
        <dbReference type="EMBL" id="RJL66339.1"/>
    </source>
</evidence>
<name>A0AAX1C6Y7_9GAMM</name>
<evidence type="ECO:0000313" key="5">
    <source>
        <dbReference type="Proteomes" id="UP000245055"/>
    </source>
</evidence>
<reference evidence="4 6" key="2">
    <citation type="submission" date="2018-09" db="EMBL/GenBank/DDBJ databases">
        <title>Phylogenetic diversity of Pectobacterium and Dickeya strains causing blackleg disease of potato in Morocco.</title>
        <authorList>
            <person name="Oulghazi S."/>
            <person name="Moumni M."/>
            <person name="Faure D."/>
        </authorList>
    </citation>
    <scope>NUCLEOTIDE SEQUENCE [LARGE SCALE GENOMIC DNA]</scope>
    <source>
        <strain evidence="4 6">S4.16.03.LID</strain>
    </source>
</reference>
<feature type="region of interest" description="Disordered" evidence="2">
    <location>
        <begin position="555"/>
        <end position="586"/>
    </location>
</feature>
<keyword evidence="6" id="KW-1185">Reference proteome</keyword>
<dbReference type="EMBL" id="QESZ01000012">
    <property type="protein sequence ID" value="PWD73818.1"/>
    <property type="molecule type" value="Genomic_DNA"/>
</dbReference>
<accession>A0AAX1C6Y7</accession>
<reference evidence="3 5" key="1">
    <citation type="submission" date="2018-05" db="EMBL/GenBank/DDBJ databases">
        <title>Genomic diversity of pathogens causing Blackleg of Potato in Pakistan.</title>
        <authorList>
            <person name="Sarfraz S."/>
            <person name="Riaz K."/>
            <person name="Oulghazi S."/>
            <person name="Cigna J."/>
            <person name="Sahi S.T."/>
            <person name="Khan S.H."/>
            <person name="Hameed A."/>
            <person name="Faure D."/>
        </authorList>
    </citation>
    <scope>NUCLEOTIDE SEQUENCE [LARGE SCALE GENOMIC DNA]</scope>
    <source>
        <strain evidence="3 5">SS70</strain>
    </source>
</reference>
<comment type="caution">
    <text evidence="3">The sequence shown here is derived from an EMBL/GenBank/DDBJ whole genome shotgun (WGS) entry which is preliminary data.</text>
</comment>
<dbReference type="RefSeq" id="WP_024105792.1">
    <property type="nucleotide sequence ID" value="NZ_CP031560.1"/>
</dbReference>
<proteinExistence type="predicted"/>
<protein>
    <recommendedName>
        <fullName evidence="7">DUF1983 domain-containing protein</fullName>
    </recommendedName>
</protein>
<gene>
    <name evidence="4" type="ORF">D5077_20570</name>
    <name evidence="3" type="ORF">DF213_09125</name>
</gene>
<evidence type="ECO:0000313" key="3">
    <source>
        <dbReference type="EMBL" id="PWD73818.1"/>
    </source>
</evidence>
<keyword evidence="1" id="KW-0175">Coiled coil</keyword>
<evidence type="ECO:0008006" key="7">
    <source>
        <dbReference type="Google" id="ProtNLM"/>
    </source>
</evidence>
<sequence>MNSYRENLQDTVGNALSALYTQQQQLQSQLYSAQYSLYYAQGAQLSAIENLTSTGAQLLASRIISDQGVKNDNLLTNLLSSATQVQVATATTVTNSATAAATAQTAAKAISKLAAELGSALNIAAAACYGTDIYKKTQEVNSFIRSTANYAEYVSKQAMDAAAASSEIIATDLLNQATTSQSVLKTLLMATNTQFDALSAQALTDQKAVAGASKAEKQAEGTLEDAERDMSAIKKTVADSNLALNFGLTAAVTDKADGITVRFTPYAQPFPSYPADAGVYPGNDGAIPDAAPVCHVFVVRADKSAGVKLEQVEALFNAYAASRFVPVTAAPYETTIMFPESGNTLADIDGDPLATGVDYVVYLYMALSLPYQKYINSFNNILSSASQTVNVRTPLSAAENVGFGADKKSVLFTIQSDNIGAQAFRVMLLPAWQPLTGGLLTDDAFEEKSADGSVIHFYFNKTIAAQISSANYQLAYCKATHIDNGAVIRVMEAAIPDDMTDNFGSPLIAGMYYLPVVLSVPSDSVEPNAYASAMSSLWATTPAVLVALAGSEDVTSVSTPPAVSASGDSTAAPADGDENNEQQTES</sequence>
<feature type="coiled-coil region" evidence="1">
    <location>
        <begin position="209"/>
        <end position="236"/>
    </location>
</feature>
<evidence type="ECO:0000313" key="6">
    <source>
        <dbReference type="Proteomes" id="UP000266633"/>
    </source>
</evidence>
<dbReference type="Proteomes" id="UP000245055">
    <property type="component" value="Unassembled WGS sequence"/>
</dbReference>
<dbReference type="GeneID" id="49321945"/>
<dbReference type="AlphaFoldDB" id="A0AAX1C6Y7"/>
<dbReference type="Proteomes" id="UP000266633">
    <property type="component" value="Unassembled WGS sequence"/>
</dbReference>
<evidence type="ECO:0000256" key="1">
    <source>
        <dbReference type="SAM" id="Coils"/>
    </source>
</evidence>
<feature type="compositionally biased region" description="Polar residues" evidence="2">
    <location>
        <begin position="555"/>
        <end position="569"/>
    </location>
</feature>
<organism evidence="3 5">
    <name type="scientific">Dickeya dianthicola</name>
    <dbReference type="NCBI Taxonomy" id="204039"/>
    <lineage>
        <taxon>Bacteria</taxon>
        <taxon>Pseudomonadati</taxon>
        <taxon>Pseudomonadota</taxon>
        <taxon>Gammaproteobacteria</taxon>
        <taxon>Enterobacterales</taxon>
        <taxon>Pectobacteriaceae</taxon>
        <taxon>Dickeya</taxon>
    </lineage>
</organism>
<dbReference type="EMBL" id="QZDO01000083">
    <property type="protein sequence ID" value="RJL66339.1"/>
    <property type="molecule type" value="Genomic_DNA"/>
</dbReference>
<evidence type="ECO:0000256" key="2">
    <source>
        <dbReference type="SAM" id="MobiDB-lite"/>
    </source>
</evidence>